<evidence type="ECO:0000256" key="11">
    <source>
        <dbReference type="ARBA" id="ARBA00022989"/>
    </source>
</evidence>
<evidence type="ECO:0000259" key="19">
    <source>
        <dbReference type="PROSITE" id="PS50011"/>
    </source>
</evidence>
<evidence type="ECO:0000256" key="17">
    <source>
        <dbReference type="PROSITE-ProRule" id="PRU10141"/>
    </source>
</evidence>
<dbReference type="PROSITE" id="PS51473">
    <property type="entry name" value="GNK2"/>
    <property type="match status" value="2"/>
</dbReference>
<evidence type="ECO:0000256" key="4">
    <source>
        <dbReference type="ARBA" id="ARBA00022679"/>
    </source>
</evidence>
<reference evidence="23 24" key="1">
    <citation type="submission" date="2019-08" db="EMBL/GenBank/DDBJ databases">
        <title>Draft genome sequences of two oriental melons (Cucumis melo L. var makuwa).</title>
        <authorList>
            <person name="Kwon S.-Y."/>
        </authorList>
    </citation>
    <scope>NUCLEOTIDE SEQUENCE [LARGE SCALE GENOMIC DNA]</scope>
    <source>
        <strain evidence="24">cv. Chang Bougi</strain>
        <strain evidence="23">cv. SW 3</strain>
        <tissue evidence="21">Leaf</tissue>
    </source>
</reference>
<dbReference type="FunFam" id="1.10.510.10:FF:000129">
    <property type="entry name" value="cysteine-rich receptor-like protein kinase 10"/>
    <property type="match status" value="1"/>
</dbReference>
<dbReference type="InterPro" id="IPR038408">
    <property type="entry name" value="GNK2_sf"/>
</dbReference>
<keyword evidence="13 21" id="KW-0675">Receptor</keyword>
<dbReference type="PROSITE" id="PS50011">
    <property type="entry name" value="PROTEIN_KINASE_DOM"/>
    <property type="match status" value="1"/>
</dbReference>
<keyword evidence="7" id="KW-0677">Repeat</keyword>
<comment type="subcellular location">
    <subcellularLocation>
        <location evidence="1">Membrane</location>
        <topology evidence="1">Single-pass membrane protein</topology>
    </subcellularLocation>
</comment>
<evidence type="ECO:0000313" key="22">
    <source>
        <dbReference type="EMBL" id="TYJ99400.1"/>
    </source>
</evidence>
<dbReference type="Gene3D" id="1.10.510.10">
    <property type="entry name" value="Transferase(Phosphotransferase) domain 1"/>
    <property type="match status" value="1"/>
</dbReference>
<keyword evidence="9 21" id="KW-0418">Kinase</keyword>
<dbReference type="SMART" id="SM00220">
    <property type="entry name" value="S_TKc"/>
    <property type="match status" value="1"/>
</dbReference>
<dbReference type="SUPFAM" id="SSF56112">
    <property type="entry name" value="Protein kinase-like (PK-like)"/>
    <property type="match status" value="1"/>
</dbReference>
<evidence type="ECO:0000313" key="21">
    <source>
        <dbReference type="EMBL" id="KAA0056897.1"/>
    </source>
</evidence>
<gene>
    <name evidence="22" type="ORF">E5676_scaffold248G006180</name>
    <name evidence="21" type="ORF">E6C27_scaffold96G00660</name>
</gene>
<keyword evidence="6" id="KW-0732">Signal</keyword>
<proteinExistence type="predicted"/>
<dbReference type="CDD" id="cd23509">
    <property type="entry name" value="Gnk2-like"/>
    <property type="match status" value="2"/>
</dbReference>
<dbReference type="FunFam" id="3.30.430.20:FF:000002">
    <property type="entry name" value="Cysteine-rich receptor-like protein kinase 10"/>
    <property type="match status" value="1"/>
</dbReference>
<dbReference type="EMBL" id="SSTE01007279">
    <property type="protein sequence ID" value="KAA0056897.1"/>
    <property type="molecule type" value="Genomic_DNA"/>
</dbReference>
<dbReference type="EMBL" id="SSTD01017768">
    <property type="protein sequence ID" value="TYJ99400.1"/>
    <property type="molecule type" value="Genomic_DNA"/>
</dbReference>
<dbReference type="FunFam" id="3.30.200.20:FF:000142">
    <property type="entry name" value="Cysteine-rich receptor-like protein kinase 10"/>
    <property type="match status" value="1"/>
</dbReference>
<keyword evidence="12 18" id="KW-0472">Membrane</keyword>
<feature type="domain" description="Gnk2-homologous" evidence="20">
    <location>
        <begin position="224"/>
        <end position="331"/>
    </location>
</feature>
<keyword evidence="4" id="KW-0808">Transferase</keyword>
<evidence type="ECO:0000256" key="10">
    <source>
        <dbReference type="ARBA" id="ARBA00022840"/>
    </source>
</evidence>
<dbReference type="Proteomes" id="UP000321393">
    <property type="component" value="Unassembled WGS sequence"/>
</dbReference>
<dbReference type="Proteomes" id="UP000321947">
    <property type="component" value="Unassembled WGS sequence"/>
</dbReference>
<comment type="catalytic activity">
    <reaction evidence="15">
        <text>L-seryl-[protein] + ATP = O-phospho-L-seryl-[protein] + ADP + H(+)</text>
        <dbReference type="Rhea" id="RHEA:17989"/>
        <dbReference type="Rhea" id="RHEA-COMP:9863"/>
        <dbReference type="Rhea" id="RHEA-COMP:11604"/>
        <dbReference type="ChEBI" id="CHEBI:15378"/>
        <dbReference type="ChEBI" id="CHEBI:29999"/>
        <dbReference type="ChEBI" id="CHEBI:30616"/>
        <dbReference type="ChEBI" id="CHEBI:83421"/>
        <dbReference type="ChEBI" id="CHEBI:456216"/>
    </reaction>
</comment>
<dbReference type="Gene3D" id="3.30.430.20">
    <property type="entry name" value="Gnk2 domain, C-X8-C-X2-C motif"/>
    <property type="match status" value="2"/>
</dbReference>
<evidence type="ECO:0000256" key="12">
    <source>
        <dbReference type="ARBA" id="ARBA00023136"/>
    </source>
</evidence>
<evidence type="ECO:0000256" key="9">
    <source>
        <dbReference type="ARBA" id="ARBA00022777"/>
    </source>
</evidence>
<dbReference type="InterPro" id="IPR017441">
    <property type="entry name" value="Protein_kinase_ATP_BS"/>
</dbReference>
<dbReference type="InterPro" id="IPR008271">
    <property type="entry name" value="Ser/Thr_kinase_AS"/>
</dbReference>
<comment type="caution">
    <text evidence="21">The sequence shown here is derived from an EMBL/GenBank/DDBJ whole genome shotgun (WGS) entry which is preliminary data.</text>
</comment>
<evidence type="ECO:0000259" key="20">
    <source>
        <dbReference type="PROSITE" id="PS51473"/>
    </source>
</evidence>
<keyword evidence="3" id="KW-0597">Phosphoprotein</keyword>
<dbReference type="PROSITE" id="PS00107">
    <property type="entry name" value="PROTEIN_KINASE_ATP"/>
    <property type="match status" value="1"/>
</dbReference>
<dbReference type="InterPro" id="IPR011009">
    <property type="entry name" value="Kinase-like_dom_sf"/>
</dbReference>
<dbReference type="Pfam" id="PF01657">
    <property type="entry name" value="Stress-antifung"/>
    <property type="match status" value="2"/>
</dbReference>
<dbReference type="PANTHER" id="PTHR27002">
    <property type="entry name" value="RECEPTOR-LIKE SERINE/THREONINE-PROTEIN KINASE SD1-8"/>
    <property type="match status" value="1"/>
</dbReference>
<evidence type="ECO:0000256" key="16">
    <source>
        <dbReference type="ARBA" id="ARBA00047951"/>
    </source>
</evidence>
<evidence type="ECO:0000313" key="23">
    <source>
        <dbReference type="Proteomes" id="UP000321393"/>
    </source>
</evidence>
<evidence type="ECO:0000256" key="18">
    <source>
        <dbReference type="SAM" id="Phobius"/>
    </source>
</evidence>
<sequence>MIMLYFFLNILEKPYWAVDSSRHRGWICRGGGGMALNDVHNTVVRGPRISVELRQVYQIYIHLQVSGLISRLVPSKVMWSITMAVSEFVCSITLSLSFFLLIHHPLAFAQPRFAHYICVDGGNNNHTTDGEDYKANLNHLLSTHTSDHQIDYGFYNLSSGIPENRAYVIGLCRGDISADSCRRCLNDSRDLLPLRCPTQNEAIGWYVTCMLRYSNRPILGSMEVSPFVSLSNSVAAPDQAGFTKAARNLIANLIGPASDGDSRLKFAMGNTTLPNLPTIYGLAQCTPDLSRQQCNECLVGALPIIRNCCDGKLGSRVLRPSCNFRYEIYSFIESPLSRSPLPLPPPPPPPLSPVFLPLNRTTHGNAIASTSLRITPLLISSHLYTPFSGNKNGTFIAVALPITLVVVITPMITIYIFVRKTKPKKTDGKKRAGETEEEMTTMGGFLQFDFNIIKMATDEFSDENKVGEGGFGAVYKGKLPNGRIVAVKRLRQASRHGDVEFRNEVVLLSKLHHRNLVKLLGFSLKQNEKLLVYEFLHNGSLHTFIFDPLNRQTFHWTERYNVIQGIVRGLVYLHEDSQINIVHRDLKASNILLDVKMNAKISDFGIARLFTPDRTHDDTSTIIGTYGYMAPEYVRHGHLSSKLDIFSFGVLVLEIVTGRKNNRTDSNNENVRDHLISEARRNWMEGTPLNIVDPSIQVQSEISDEVMKCIRIGLHCVQEKASERPTMTTILLMLNSDLVDFFEPSQPAYFTNTKTPT</sequence>
<name>A0A5A7UQI5_CUCMM</name>
<keyword evidence="14" id="KW-0325">Glycoprotein</keyword>
<dbReference type="AlphaFoldDB" id="A0A5A7UQI5"/>
<dbReference type="PANTHER" id="PTHR27002:SF1073">
    <property type="entry name" value="CYSTEINE-RICH RECEPTOR-LIKE PROTEIN KINASE 29"/>
    <property type="match status" value="1"/>
</dbReference>
<keyword evidence="11 18" id="KW-1133">Transmembrane helix</keyword>
<evidence type="ECO:0000256" key="14">
    <source>
        <dbReference type="ARBA" id="ARBA00023180"/>
    </source>
</evidence>
<dbReference type="CDD" id="cd14066">
    <property type="entry name" value="STKc_IRAK"/>
    <property type="match status" value="1"/>
</dbReference>
<dbReference type="PROSITE" id="PS00108">
    <property type="entry name" value="PROTEIN_KINASE_ST"/>
    <property type="match status" value="1"/>
</dbReference>
<feature type="domain" description="Protein kinase" evidence="19">
    <location>
        <begin position="460"/>
        <end position="742"/>
    </location>
</feature>
<dbReference type="InterPro" id="IPR002902">
    <property type="entry name" value="GNK2"/>
</dbReference>
<protein>
    <submittedName>
        <fullName evidence="21">Cysteine-rich receptor-like protein kinase 29</fullName>
    </submittedName>
</protein>
<evidence type="ECO:0000256" key="8">
    <source>
        <dbReference type="ARBA" id="ARBA00022741"/>
    </source>
</evidence>
<dbReference type="OrthoDB" id="4062651at2759"/>
<keyword evidence="2" id="KW-0723">Serine/threonine-protein kinase</keyword>
<evidence type="ECO:0000256" key="1">
    <source>
        <dbReference type="ARBA" id="ARBA00004167"/>
    </source>
</evidence>
<evidence type="ECO:0000256" key="15">
    <source>
        <dbReference type="ARBA" id="ARBA00047558"/>
    </source>
</evidence>
<evidence type="ECO:0000313" key="24">
    <source>
        <dbReference type="Proteomes" id="UP000321947"/>
    </source>
</evidence>
<dbReference type="GO" id="GO:0005524">
    <property type="term" value="F:ATP binding"/>
    <property type="evidence" value="ECO:0007669"/>
    <property type="project" value="UniProtKB-UniRule"/>
</dbReference>
<evidence type="ECO:0000256" key="6">
    <source>
        <dbReference type="ARBA" id="ARBA00022729"/>
    </source>
</evidence>
<dbReference type="Pfam" id="PF00069">
    <property type="entry name" value="Pkinase"/>
    <property type="match status" value="1"/>
</dbReference>
<dbReference type="Gene3D" id="3.30.200.20">
    <property type="entry name" value="Phosphorylase Kinase, domain 1"/>
    <property type="match status" value="1"/>
</dbReference>
<evidence type="ECO:0000256" key="3">
    <source>
        <dbReference type="ARBA" id="ARBA00022553"/>
    </source>
</evidence>
<feature type="domain" description="Gnk2-homologous" evidence="20">
    <location>
        <begin position="115"/>
        <end position="218"/>
    </location>
</feature>
<feature type="binding site" evidence="17">
    <location>
        <position position="488"/>
    </location>
    <ligand>
        <name>ATP</name>
        <dbReference type="ChEBI" id="CHEBI:30616"/>
    </ligand>
</feature>
<keyword evidence="10 17" id="KW-0067">ATP-binding</keyword>
<feature type="transmembrane region" description="Helical" evidence="18">
    <location>
        <begin position="395"/>
        <end position="418"/>
    </location>
</feature>
<evidence type="ECO:0000256" key="5">
    <source>
        <dbReference type="ARBA" id="ARBA00022692"/>
    </source>
</evidence>
<evidence type="ECO:0000256" key="7">
    <source>
        <dbReference type="ARBA" id="ARBA00022737"/>
    </source>
</evidence>
<evidence type="ECO:0000256" key="13">
    <source>
        <dbReference type="ARBA" id="ARBA00023170"/>
    </source>
</evidence>
<dbReference type="GO" id="GO:0004674">
    <property type="term" value="F:protein serine/threonine kinase activity"/>
    <property type="evidence" value="ECO:0007669"/>
    <property type="project" value="UniProtKB-KW"/>
</dbReference>
<comment type="catalytic activity">
    <reaction evidence="16">
        <text>L-threonyl-[protein] + ATP = O-phospho-L-threonyl-[protein] + ADP + H(+)</text>
        <dbReference type="Rhea" id="RHEA:46608"/>
        <dbReference type="Rhea" id="RHEA-COMP:11060"/>
        <dbReference type="Rhea" id="RHEA-COMP:11605"/>
        <dbReference type="ChEBI" id="CHEBI:15378"/>
        <dbReference type="ChEBI" id="CHEBI:30013"/>
        <dbReference type="ChEBI" id="CHEBI:30616"/>
        <dbReference type="ChEBI" id="CHEBI:61977"/>
        <dbReference type="ChEBI" id="CHEBI:456216"/>
    </reaction>
</comment>
<dbReference type="InterPro" id="IPR000719">
    <property type="entry name" value="Prot_kinase_dom"/>
</dbReference>
<dbReference type="GO" id="GO:0005886">
    <property type="term" value="C:plasma membrane"/>
    <property type="evidence" value="ECO:0007669"/>
    <property type="project" value="TreeGrafter"/>
</dbReference>
<accession>A0A5A7UQI5</accession>
<dbReference type="GO" id="GO:0006950">
    <property type="term" value="P:response to stress"/>
    <property type="evidence" value="ECO:0007669"/>
    <property type="project" value="UniProtKB-ARBA"/>
</dbReference>
<dbReference type="STRING" id="1194695.A0A5A7UQI5"/>
<evidence type="ECO:0000256" key="2">
    <source>
        <dbReference type="ARBA" id="ARBA00022527"/>
    </source>
</evidence>
<keyword evidence="8 17" id="KW-0547">Nucleotide-binding</keyword>
<organism evidence="21 23">
    <name type="scientific">Cucumis melo var. makuwa</name>
    <name type="common">Oriental melon</name>
    <dbReference type="NCBI Taxonomy" id="1194695"/>
    <lineage>
        <taxon>Eukaryota</taxon>
        <taxon>Viridiplantae</taxon>
        <taxon>Streptophyta</taxon>
        <taxon>Embryophyta</taxon>
        <taxon>Tracheophyta</taxon>
        <taxon>Spermatophyta</taxon>
        <taxon>Magnoliopsida</taxon>
        <taxon>eudicotyledons</taxon>
        <taxon>Gunneridae</taxon>
        <taxon>Pentapetalae</taxon>
        <taxon>rosids</taxon>
        <taxon>fabids</taxon>
        <taxon>Cucurbitales</taxon>
        <taxon>Cucurbitaceae</taxon>
        <taxon>Benincaseae</taxon>
        <taxon>Cucumis</taxon>
    </lineage>
</organism>
<keyword evidence="5 18" id="KW-0812">Transmembrane</keyword>